<gene>
    <name evidence="3" type="ORF">TQ37_09890</name>
</gene>
<feature type="compositionally biased region" description="Low complexity" evidence="1">
    <location>
        <begin position="370"/>
        <end position="385"/>
    </location>
</feature>
<dbReference type="InterPro" id="IPR025883">
    <property type="entry name" value="Cadherin-like_domain"/>
</dbReference>
<dbReference type="GO" id="GO:0005509">
    <property type="term" value="F:calcium ion binding"/>
    <property type="evidence" value="ECO:0007669"/>
    <property type="project" value="InterPro"/>
</dbReference>
<dbReference type="InterPro" id="IPR013783">
    <property type="entry name" value="Ig-like_fold"/>
</dbReference>
<dbReference type="Proteomes" id="UP000035037">
    <property type="component" value="Unassembled WGS sequence"/>
</dbReference>
<dbReference type="PATRIC" id="fig|1608419.3.peg.1296"/>
<dbReference type="GO" id="GO:0016020">
    <property type="term" value="C:membrane"/>
    <property type="evidence" value="ECO:0007669"/>
    <property type="project" value="InterPro"/>
</dbReference>
<name>A0A0G8AR44_9SYNE</name>
<feature type="non-terminal residue" evidence="3">
    <location>
        <position position="704"/>
    </location>
</feature>
<evidence type="ECO:0000313" key="3">
    <source>
        <dbReference type="EMBL" id="KKZ10051.1"/>
    </source>
</evidence>
<dbReference type="InterPro" id="IPR036116">
    <property type="entry name" value="FN3_sf"/>
</dbReference>
<dbReference type="SUPFAM" id="SSF49265">
    <property type="entry name" value="Fibronectin type III"/>
    <property type="match status" value="1"/>
</dbReference>
<reference evidence="3 4" key="1">
    <citation type="submission" date="2015-02" db="EMBL/GenBank/DDBJ databases">
        <authorList>
            <person name="Slaby B."/>
            <person name="Hentschel U."/>
        </authorList>
    </citation>
    <scope>NUCLEOTIDE SEQUENCE [LARGE SCALE GENOMIC DNA]</scope>
    <source>
        <strain evidence="3">15L</strain>
    </source>
</reference>
<comment type="caution">
    <text evidence="3">The sequence shown here is derived from an EMBL/GenBank/DDBJ whole genome shotgun (WGS) entry which is preliminary data.</text>
</comment>
<dbReference type="SMART" id="SM00060">
    <property type="entry name" value="FN3"/>
    <property type="match status" value="1"/>
</dbReference>
<dbReference type="SUPFAM" id="SSF49313">
    <property type="entry name" value="Cadherin-like"/>
    <property type="match status" value="2"/>
</dbReference>
<sequence>MLLGIPGLLAPAGLVAAPTALLLGGLSLLHAAPAAAQAQLPERFRLTSLTLSVGGSPVTLTPSFTPATNLFYRATVDYDATSISVTASWSGSKAVLASSKDWRDLTAPFLSEEAFASSGSSVSLNLKAGGVTGINLSVDTTTTYNITIHRRPSTDATLSGLTASTSTSASGTFTALTLDTFAAGTTAYTATVANERTHVKLTPTVNDSNATVKVGKGTSLTAVTSGSASGAISLQVGANAITVKVTAQDGSTTKTYTVTVTREEAQVQAQNNPAPTGLTVTPGDGKLDLLWTAAAGASYYVVAYTSNGAVAVDAPLRTDLNAALGWRAASSSGGTSRSISGLNNGTEYRVRVQAVVTGPPWRRSAFVVGTGTPAAPTVSPTTTTTPTPPRNPTIRGGGNTGGGSSSTSRGLRPSFDNVSVPAQSYIEGTEITPLELPEATGGDGRLRYALSPVLPEGLTLNRRVRRLSGTPTSSHAARQYTWTATDGDGDAARITFTVTVAPDLRPSFDNVSVPDQAYIEGTAITPLVLPEATGGNNPLTYALTPAPPNGLTLNDVTRRLSGNPISPQAATIYTWTATDADGDEATLTFTIAIAVDPHRQRVREAARRALAEMARRAMSGALDTIGARFGAVGGSGLSLAGQPVSLESVASVADGVGMAVWNNQSLALGELLGESAFSLRLAATEEVGDGVKAEGPLWSVWGRG</sequence>
<dbReference type="Pfam" id="PF12733">
    <property type="entry name" value="Cadherin-like"/>
    <property type="match status" value="2"/>
</dbReference>
<dbReference type="InterPro" id="IPR003961">
    <property type="entry name" value="FN3_dom"/>
</dbReference>
<accession>A0A0G8AR44</accession>
<organism evidence="3 4">
    <name type="scientific">Candidatus Synechococcus spongiarum 15L</name>
    <dbReference type="NCBI Taxonomy" id="1608419"/>
    <lineage>
        <taxon>Bacteria</taxon>
        <taxon>Bacillati</taxon>
        <taxon>Cyanobacteriota</taxon>
        <taxon>Cyanophyceae</taxon>
        <taxon>Synechococcales</taxon>
        <taxon>Synechococcaceae</taxon>
        <taxon>Synechococcus</taxon>
    </lineage>
</organism>
<feature type="compositionally biased region" description="Gly residues" evidence="1">
    <location>
        <begin position="395"/>
        <end position="404"/>
    </location>
</feature>
<feature type="region of interest" description="Disordered" evidence="1">
    <location>
        <begin position="370"/>
        <end position="416"/>
    </location>
</feature>
<reference evidence="3 4" key="2">
    <citation type="submission" date="2015-05" db="EMBL/GenBank/DDBJ databases">
        <title>Lifestyle Evolution in Cyanobacterial Symbionts of Sponges.</title>
        <authorList>
            <person name="Burgsdorf I."/>
            <person name="Slaby B.M."/>
            <person name="Handley K.M."/>
            <person name="Haber M."/>
            <person name="Blom J."/>
            <person name="Marshall C.W."/>
            <person name="Gilbert J.A."/>
            <person name="Hentschel U."/>
            <person name="Steindler L."/>
        </authorList>
    </citation>
    <scope>NUCLEOTIDE SEQUENCE [LARGE SCALE GENOMIC DNA]</scope>
    <source>
        <strain evidence="3">15L</strain>
    </source>
</reference>
<dbReference type="EMBL" id="JYFQ01000212">
    <property type="protein sequence ID" value="KKZ10051.1"/>
    <property type="molecule type" value="Genomic_DNA"/>
</dbReference>
<dbReference type="Gene3D" id="2.60.40.10">
    <property type="entry name" value="Immunoglobulins"/>
    <property type="match status" value="3"/>
</dbReference>
<proteinExistence type="predicted"/>
<evidence type="ECO:0000313" key="4">
    <source>
        <dbReference type="Proteomes" id="UP000035037"/>
    </source>
</evidence>
<protein>
    <recommendedName>
        <fullName evidence="2">Fibronectin type-III domain-containing protein</fullName>
    </recommendedName>
</protein>
<evidence type="ECO:0000259" key="2">
    <source>
        <dbReference type="SMART" id="SM00060"/>
    </source>
</evidence>
<evidence type="ECO:0000256" key="1">
    <source>
        <dbReference type="SAM" id="MobiDB-lite"/>
    </source>
</evidence>
<dbReference type="AlphaFoldDB" id="A0A0G8AR44"/>
<dbReference type="InterPro" id="IPR015919">
    <property type="entry name" value="Cadherin-like_sf"/>
</dbReference>
<feature type="domain" description="Fibronectin type-III" evidence="2">
    <location>
        <begin position="272"/>
        <end position="360"/>
    </location>
</feature>
<dbReference type="Pfam" id="PF05345">
    <property type="entry name" value="He_PIG"/>
    <property type="match status" value="2"/>
</dbReference>